<protein>
    <submittedName>
        <fullName evidence="2">Uncharacterized protein</fullName>
    </submittedName>
</protein>
<dbReference type="AlphaFoldDB" id="A0AAD7RJ44"/>
<organism evidence="2 3">
    <name type="scientific">Aldrovandia affinis</name>
    <dbReference type="NCBI Taxonomy" id="143900"/>
    <lineage>
        <taxon>Eukaryota</taxon>
        <taxon>Metazoa</taxon>
        <taxon>Chordata</taxon>
        <taxon>Craniata</taxon>
        <taxon>Vertebrata</taxon>
        <taxon>Euteleostomi</taxon>
        <taxon>Actinopterygii</taxon>
        <taxon>Neopterygii</taxon>
        <taxon>Teleostei</taxon>
        <taxon>Notacanthiformes</taxon>
        <taxon>Halosauridae</taxon>
        <taxon>Aldrovandia</taxon>
    </lineage>
</organism>
<evidence type="ECO:0000313" key="3">
    <source>
        <dbReference type="Proteomes" id="UP001221898"/>
    </source>
</evidence>
<feature type="compositionally biased region" description="Basic and acidic residues" evidence="1">
    <location>
        <begin position="39"/>
        <end position="51"/>
    </location>
</feature>
<evidence type="ECO:0000256" key="1">
    <source>
        <dbReference type="SAM" id="MobiDB-lite"/>
    </source>
</evidence>
<comment type="caution">
    <text evidence="2">The sequence shown here is derived from an EMBL/GenBank/DDBJ whole genome shotgun (WGS) entry which is preliminary data.</text>
</comment>
<gene>
    <name evidence="2" type="ORF">AAFF_G00193190</name>
</gene>
<feature type="compositionally biased region" description="Basic and acidic residues" evidence="1">
    <location>
        <begin position="22"/>
        <end position="31"/>
    </location>
</feature>
<sequence length="146" mass="16923">MTPGVPLPLNTHGRHKASGGHLPERRGREPELGGGPPPRPEKNRELEHTAPDNDGLLPRSSLTTERVLYGPREGCRTPELQRQWRIINTVKQVLWEARNIRVFQELTVDLFTLRRRIQNFLQDSVLVDFLKDERGARRKWGVSHWK</sequence>
<evidence type="ECO:0000313" key="2">
    <source>
        <dbReference type="EMBL" id="KAJ8385098.1"/>
    </source>
</evidence>
<keyword evidence="3" id="KW-1185">Reference proteome</keyword>
<reference evidence="2" key="1">
    <citation type="journal article" date="2023" name="Science">
        <title>Genome structures resolve the early diversification of teleost fishes.</title>
        <authorList>
            <person name="Parey E."/>
            <person name="Louis A."/>
            <person name="Montfort J."/>
            <person name="Bouchez O."/>
            <person name="Roques C."/>
            <person name="Iampietro C."/>
            <person name="Lluch J."/>
            <person name="Castinel A."/>
            <person name="Donnadieu C."/>
            <person name="Desvignes T."/>
            <person name="Floi Bucao C."/>
            <person name="Jouanno E."/>
            <person name="Wen M."/>
            <person name="Mejri S."/>
            <person name="Dirks R."/>
            <person name="Jansen H."/>
            <person name="Henkel C."/>
            <person name="Chen W.J."/>
            <person name="Zahm M."/>
            <person name="Cabau C."/>
            <person name="Klopp C."/>
            <person name="Thompson A.W."/>
            <person name="Robinson-Rechavi M."/>
            <person name="Braasch I."/>
            <person name="Lecointre G."/>
            <person name="Bobe J."/>
            <person name="Postlethwait J.H."/>
            <person name="Berthelot C."/>
            <person name="Roest Crollius H."/>
            <person name="Guiguen Y."/>
        </authorList>
    </citation>
    <scope>NUCLEOTIDE SEQUENCE</scope>
    <source>
        <strain evidence="2">NC1722</strain>
    </source>
</reference>
<accession>A0AAD7RJ44</accession>
<dbReference type="EMBL" id="JAINUG010000259">
    <property type="protein sequence ID" value="KAJ8385098.1"/>
    <property type="molecule type" value="Genomic_DNA"/>
</dbReference>
<proteinExistence type="predicted"/>
<feature type="region of interest" description="Disordered" evidence="1">
    <location>
        <begin position="1"/>
        <end position="59"/>
    </location>
</feature>
<dbReference type="Proteomes" id="UP001221898">
    <property type="component" value="Unassembled WGS sequence"/>
</dbReference>
<name>A0AAD7RJ44_9TELE</name>